<keyword evidence="2" id="KW-0732">Signal</keyword>
<feature type="repeat" description="TPR" evidence="1">
    <location>
        <begin position="109"/>
        <end position="142"/>
    </location>
</feature>
<evidence type="ECO:0000256" key="2">
    <source>
        <dbReference type="SAM" id="SignalP"/>
    </source>
</evidence>
<protein>
    <submittedName>
        <fullName evidence="3">Tetratricopeptide repeat protein</fullName>
    </submittedName>
</protein>
<dbReference type="InterPro" id="IPR011990">
    <property type="entry name" value="TPR-like_helical_dom_sf"/>
</dbReference>
<dbReference type="PROSITE" id="PS50293">
    <property type="entry name" value="TPR_REGION"/>
    <property type="match status" value="1"/>
</dbReference>
<name>A0ABS5UBP8_9BACT</name>
<organism evidence="3 4">
    <name type="scientific">Pelotalea chapellei</name>
    <dbReference type="NCBI Taxonomy" id="44671"/>
    <lineage>
        <taxon>Bacteria</taxon>
        <taxon>Pseudomonadati</taxon>
        <taxon>Thermodesulfobacteriota</taxon>
        <taxon>Desulfuromonadia</taxon>
        <taxon>Geobacterales</taxon>
        <taxon>Geobacteraceae</taxon>
        <taxon>Pelotalea</taxon>
    </lineage>
</organism>
<gene>
    <name evidence="3" type="ORF">KJB30_15050</name>
</gene>
<evidence type="ECO:0000313" key="3">
    <source>
        <dbReference type="EMBL" id="MBT1073109.1"/>
    </source>
</evidence>
<feature type="repeat" description="TPR" evidence="1">
    <location>
        <begin position="143"/>
        <end position="176"/>
    </location>
</feature>
<dbReference type="PROSITE" id="PS50005">
    <property type="entry name" value="TPR"/>
    <property type="match status" value="9"/>
</dbReference>
<feature type="repeat" description="TPR" evidence="1">
    <location>
        <begin position="416"/>
        <end position="449"/>
    </location>
</feature>
<sequence>MQLFLTILLCLSTIVSCATLSDTKPAGSPSPTAVQDGHARALYLYSRARLATLEGDYPGAMNMLRDAIELDPSSAYLNTAAAEIKLKIGQVPEALEYISKAIKLDPNAPGPYLMAGVLMATAGKDWEAAEHLRKAIKLDPTKEEAYLHLAVSLTRLFEYEEAVSTLKALVKLNPDSALGYYYLGRTYSQMKLYRDATGFFKKTLELRPDFSQASIDMAASFEALGDYSKAIEIYRGLLDEEDSNRTAILQRLIQLLIQQRRFEEALKYLYLSVDSGLGGQETMRKIGLIQLELEKYDEAITVFDELLQKDPEAHHIRLYLGIAYEEKDELDRAYTEFAKIPSGSSAHIEAVGHMAFILKEKGRTEAAIAMLRNAIATDPTQIELYLNLSSLYESAEQPQTALDLLSSVEKRFSGDPRFYFRLGVLLDKLGKKQESILAMKKVLTLSPKDAQALNFLGYSYAELGENLDEALGYIKQAVEIRPNDGFILDSLGWVYFKMKKYDDAVRQLEEAARLVDDDSTILEHLGDAYAARREHRKALKQYKKALEMDPDRKDLVIKIHKLKGEQGER</sequence>
<feature type="repeat" description="TPR" evidence="1">
    <location>
        <begin position="75"/>
        <end position="108"/>
    </location>
</feature>
<evidence type="ECO:0000256" key="1">
    <source>
        <dbReference type="PROSITE-ProRule" id="PRU00339"/>
    </source>
</evidence>
<dbReference type="PANTHER" id="PTHR12558:SF13">
    <property type="entry name" value="CELL DIVISION CYCLE PROTEIN 27 HOMOLOG"/>
    <property type="match status" value="1"/>
</dbReference>
<feature type="repeat" description="TPR" evidence="1">
    <location>
        <begin position="519"/>
        <end position="552"/>
    </location>
</feature>
<keyword evidence="4" id="KW-1185">Reference proteome</keyword>
<feature type="repeat" description="TPR" evidence="1">
    <location>
        <begin position="485"/>
        <end position="518"/>
    </location>
</feature>
<dbReference type="InterPro" id="IPR019734">
    <property type="entry name" value="TPR_rpt"/>
</dbReference>
<feature type="repeat" description="TPR" evidence="1">
    <location>
        <begin position="177"/>
        <end position="210"/>
    </location>
</feature>
<dbReference type="PANTHER" id="PTHR12558">
    <property type="entry name" value="CELL DIVISION CYCLE 16,23,27"/>
    <property type="match status" value="1"/>
</dbReference>
<feature type="chain" id="PRO_5045324347" evidence="2">
    <location>
        <begin position="19"/>
        <end position="569"/>
    </location>
</feature>
<keyword evidence="1" id="KW-0802">TPR repeat</keyword>
<dbReference type="Proteomes" id="UP000784128">
    <property type="component" value="Unassembled WGS sequence"/>
</dbReference>
<proteinExistence type="predicted"/>
<reference evidence="3 4" key="1">
    <citation type="submission" date="2021-05" db="EMBL/GenBank/DDBJ databases">
        <title>The draft genome of Geobacter chapellei DSM 13688.</title>
        <authorList>
            <person name="Xu Z."/>
            <person name="Masuda Y."/>
            <person name="Itoh H."/>
            <person name="Senoo K."/>
        </authorList>
    </citation>
    <scope>NUCLEOTIDE SEQUENCE [LARGE SCALE GENOMIC DNA]</scope>
    <source>
        <strain evidence="3 4">DSM 13688</strain>
    </source>
</reference>
<dbReference type="SUPFAM" id="SSF48452">
    <property type="entry name" value="TPR-like"/>
    <property type="match status" value="2"/>
</dbReference>
<comment type="caution">
    <text evidence="3">The sequence shown here is derived from an EMBL/GenBank/DDBJ whole genome shotgun (WGS) entry which is preliminary data.</text>
</comment>
<evidence type="ECO:0000313" key="4">
    <source>
        <dbReference type="Proteomes" id="UP000784128"/>
    </source>
</evidence>
<dbReference type="Pfam" id="PF14559">
    <property type="entry name" value="TPR_19"/>
    <property type="match status" value="3"/>
</dbReference>
<dbReference type="SMART" id="SM00028">
    <property type="entry name" value="TPR"/>
    <property type="match status" value="13"/>
</dbReference>
<accession>A0ABS5UBP8</accession>
<dbReference type="Pfam" id="PF13432">
    <property type="entry name" value="TPR_16"/>
    <property type="match status" value="3"/>
</dbReference>
<dbReference type="EMBL" id="JAHDYS010000016">
    <property type="protein sequence ID" value="MBT1073109.1"/>
    <property type="molecule type" value="Genomic_DNA"/>
</dbReference>
<feature type="repeat" description="TPR" evidence="1">
    <location>
        <begin position="280"/>
        <end position="313"/>
    </location>
</feature>
<feature type="repeat" description="TPR" evidence="1">
    <location>
        <begin position="41"/>
        <end position="74"/>
    </location>
</feature>
<dbReference type="Gene3D" id="1.25.40.10">
    <property type="entry name" value="Tetratricopeptide repeat domain"/>
    <property type="match status" value="4"/>
</dbReference>
<dbReference type="RefSeq" id="WP_214300799.1">
    <property type="nucleotide sequence ID" value="NZ_JAHDYS010000016.1"/>
</dbReference>
<feature type="signal peptide" evidence="2">
    <location>
        <begin position="1"/>
        <end position="18"/>
    </location>
</feature>